<gene>
    <name evidence="14" type="ORF">METZ01_LOCUS18260</name>
</gene>
<dbReference type="NCBIfam" id="NF002378">
    <property type="entry name" value="PRK01372.1"/>
    <property type="match status" value="1"/>
</dbReference>
<dbReference type="FunFam" id="3.30.470.20:FF:000008">
    <property type="entry name" value="D-alanine--D-alanine ligase"/>
    <property type="match status" value="1"/>
</dbReference>
<dbReference type="PIRSF" id="PIRSF039102">
    <property type="entry name" value="Ddl/VanB"/>
    <property type="match status" value="1"/>
</dbReference>
<evidence type="ECO:0000256" key="9">
    <source>
        <dbReference type="ARBA" id="ARBA00022960"/>
    </source>
</evidence>
<evidence type="ECO:0000256" key="2">
    <source>
        <dbReference type="ARBA" id="ARBA00001946"/>
    </source>
</evidence>
<dbReference type="InterPro" id="IPR013815">
    <property type="entry name" value="ATP_grasp_subdomain_1"/>
</dbReference>
<evidence type="ECO:0000259" key="13">
    <source>
        <dbReference type="PROSITE" id="PS50975"/>
    </source>
</evidence>
<evidence type="ECO:0000313" key="14">
    <source>
        <dbReference type="EMBL" id="SUZ65406.1"/>
    </source>
</evidence>
<dbReference type="InterPro" id="IPR011761">
    <property type="entry name" value="ATP-grasp"/>
</dbReference>
<evidence type="ECO:0000256" key="4">
    <source>
        <dbReference type="ARBA" id="ARBA00022598"/>
    </source>
</evidence>
<dbReference type="GO" id="GO:0071555">
    <property type="term" value="P:cell wall organization"/>
    <property type="evidence" value="ECO:0007669"/>
    <property type="project" value="UniProtKB-KW"/>
</dbReference>
<dbReference type="HAMAP" id="MF_00047">
    <property type="entry name" value="Dala_Dala_lig"/>
    <property type="match status" value="1"/>
</dbReference>
<evidence type="ECO:0000256" key="10">
    <source>
        <dbReference type="ARBA" id="ARBA00022984"/>
    </source>
</evidence>
<keyword evidence="4" id="KW-0436">Ligase</keyword>
<sequence length="354" mass="39192">MSKKLTIGLICGGTSGEHEVSLISAYNIQVALDRDKYDVLLIGIDKSGAWFLGKTPEFFDNVDDVRQVKFRKNLPILLPQTGNSAGENLASTEQSGNELANVDVFFPITHGKLGEDGALQGFLELLGKPYVGADVYGSAICMDKDVSKRLLLQRGIPVARYKLIRNPDELSFADAVEELGEPLFVKPCREGSSLGVSKVRTVKEYTQAIEMAFAADRKVMVEEAIYGREIECSVLGNDSPEAAAVLGEIVPLREFYSYEAKYVDEDGAELIIPVEIDPDVSMQIRKVAVEAFLLTECRSMARVDFFLREDKTFILNEINTLPGFTNISMYPKLWDASGLAYPELLDRLIELALE</sequence>
<keyword evidence="5" id="KW-0479">Metal-binding</keyword>
<evidence type="ECO:0000256" key="12">
    <source>
        <dbReference type="ARBA" id="ARBA00023316"/>
    </source>
</evidence>
<keyword evidence="9" id="KW-0133">Cell shape</keyword>
<dbReference type="Gene3D" id="3.30.470.20">
    <property type="entry name" value="ATP-grasp fold, B domain"/>
    <property type="match status" value="1"/>
</dbReference>
<dbReference type="EMBL" id="UINC01000959">
    <property type="protein sequence ID" value="SUZ65406.1"/>
    <property type="molecule type" value="Genomic_DNA"/>
</dbReference>
<dbReference type="InterPro" id="IPR011127">
    <property type="entry name" value="Dala_Dala_lig_N"/>
</dbReference>
<dbReference type="GO" id="GO:0046872">
    <property type="term" value="F:metal ion binding"/>
    <property type="evidence" value="ECO:0007669"/>
    <property type="project" value="UniProtKB-KW"/>
</dbReference>
<keyword evidence="8" id="KW-0460">Magnesium</keyword>
<evidence type="ECO:0000256" key="7">
    <source>
        <dbReference type="ARBA" id="ARBA00022840"/>
    </source>
</evidence>
<evidence type="ECO:0000256" key="11">
    <source>
        <dbReference type="ARBA" id="ARBA00023211"/>
    </source>
</evidence>
<keyword evidence="10" id="KW-0573">Peptidoglycan synthesis</keyword>
<comment type="cofactor">
    <cofactor evidence="2">
        <name>Mg(2+)</name>
        <dbReference type="ChEBI" id="CHEBI:18420"/>
    </cofactor>
</comment>
<dbReference type="Pfam" id="PF07478">
    <property type="entry name" value="Dala_Dala_lig_C"/>
    <property type="match status" value="1"/>
</dbReference>
<name>A0A381PEJ0_9ZZZZ</name>
<protein>
    <recommendedName>
        <fullName evidence="13">ATP-grasp domain-containing protein</fullName>
    </recommendedName>
</protein>
<evidence type="ECO:0000256" key="5">
    <source>
        <dbReference type="ARBA" id="ARBA00022723"/>
    </source>
</evidence>
<keyword evidence="11" id="KW-0464">Manganese</keyword>
<dbReference type="GO" id="GO:0005829">
    <property type="term" value="C:cytosol"/>
    <property type="evidence" value="ECO:0007669"/>
    <property type="project" value="TreeGrafter"/>
</dbReference>
<dbReference type="PANTHER" id="PTHR23132:SF25">
    <property type="entry name" value="D-ALANINE--D-ALANINE LIGASE A"/>
    <property type="match status" value="1"/>
</dbReference>
<dbReference type="Gene3D" id="3.30.1490.20">
    <property type="entry name" value="ATP-grasp fold, A domain"/>
    <property type="match status" value="1"/>
</dbReference>
<dbReference type="AlphaFoldDB" id="A0A381PEJ0"/>
<dbReference type="GO" id="GO:0005524">
    <property type="term" value="F:ATP binding"/>
    <property type="evidence" value="ECO:0007669"/>
    <property type="project" value="UniProtKB-KW"/>
</dbReference>
<feature type="domain" description="ATP-grasp" evidence="13">
    <location>
        <begin position="148"/>
        <end position="350"/>
    </location>
</feature>
<evidence type="ECO:0000256" key="3">
    <source>
        <dbReference type="ARBA" id="ARBA00010871"/>
    </source>
</evidence>
<evidence type="ECO:0000256" key="8">
    <source>
        <dbReference type="ARBA" id="ARBA00022842"/>
    </source>
</evidence>
<keyword evidence="12" id="KW-0961">Cell wall biogenesis/degradation</keyword>
<proteinExistence type="inferred from homology"/>
<comment type="cofactor">
    <cofactor evidence="1">
        <name>Mn(2+)</name>
        <dbReference type="ChEBI" id="CHEBI:29035"/>
    </cofactor>
</comment>
<dbReference type="NCBIfam" id="NF002528">
    <property type="entry name" value="PRK01966.1-4"/>
    <property type="match status" value="1"/>
</dbReference>
<evidence type="ECO:0000256" key="1">
    <source>
        <dbReference type="ARBA" id="ARBA00001936"/>
    </source>
</evidence>
<organism evidence="14">
    <name type="scientific">marine metagenome</name>
    <dbReference type="NCBI Taxonomy" id="408172"/>
    <lineage>
        <taxon>unclassified sequences</taxon>
        <taxon>metagenomes</taxon>
        <taxon>ecological metagenomes</taxon>
    </lineage>
</organism>
<accession>A0A381PEJ0</accession>
<dbReference type="PANTHER" id="PTHR23132">
    <property type="entry name" value="D-ALANINE--D-ALANINE LIGASE"/>
    <property type="match status" value="1"/>
</dbReference>
<dbReference type="PROSITE" id="PS50975">
    <property type="entry name" value="ATP_GRASP"/>
    <property type="match status" value="1"/>
</dbReference>
<dbReference type="Gene3D" id="3.40.50.20">
    <property type="match status" value="1"/>
</dbReference>
<dbReference type="InterPro" id="IPR000291">
    <property type="entry name" value="D-Ala_lig_Van_CS"/>
</dbReference>
<dbReference type="GO" id="GO:0008360">
    <property type="term" value="P:regulation of cell shape"/>
    <property type="evidence" value="ECO:0007669"/>
    <property type="project" value="UniProtKB-KW"/>
</dbReference>
<dbReference type="SUPFAM" id="SSF52440">
    <property type="entry name" value="PreATP-grasp domain"/>
    <property type="match status" value="1"/>
</dbReference>
<dbReference type="PROSITE" id="PS00843">
    <property type="entry name" value="DALA_DALA_LIGASE_1"/>
    <property type="match status" value="1"/>
</dbReference>
<dbReference type="InterPro" id="IPR016185">
    <property type="entry name" value="PreATP-grasp_dom_sf"/>
</dbReference>
<dbReference type="SUPFAM" id="SSF56059">
    <property type="entry name" value="Glutathione synthetase ATP-binding domain-like"/>
    <property type="match status" value="1"/>
</dbReference>
<dbReference type="GO" id="GO:0008716">
    <property type="term" value="F:D-alanine-D-alanine ligase activity"/>
    <property type="evidence" value="ECO:0007669"/>
    <property type="project" value="InterPro"/>
</dbReference>
<dbReference type="GO" id="GO:0009252">
    <property type="term" value="P:peptidoglycan biosynthetic process"/>
    <property type="evidence" value="ECO:0007669"/>
    <property type="project" value="UniProtKB-KW"/>
</dbReference>
<comment type="similarity">
    <text evidence="3">Belongs to the D-alanine--D-alanine ligase family.</text>
</comment>
<dbReference type="InterPro" id="IPR011095">
    <property type="entry name" value="Dala_Dala_lig_C"/>
</dbReference>
<dbReference type="PROSITE" id="PS00844">
    <property type="entry name" value="DALA_DALA_LIGASE_2"/>
    <property type="match status" value="1"/>
</dbReference>
<dbReference type="InterPro" id="IPR005905">
    <property type="entry name" value="D_ala_D_ala"/>
</dbReference>
<dbReference type="Pfam" id="PF01820">
    <property type="entry name" value="Dala_Dala_lig_N"/>
    <property type="match status" value="1"/>
</dbReference>
<evidence type="ECO:0000256" key="6">
    <source>
        <dbReference type="ARBA" id="ARBA00022741"/>
    </source>
</evidence>
<keyword evidence="6" id="KW-0547">Nucleotide-binding</keyword>
<dbReference type="NCBIfam" id="TIGR01205">
    <property type="entry name" value="D_ala_D_alaTIGR"/>
    <property type="match status" value="1"/>
</dbReference>
<reference evidence="14" key="1">
    <citation type="submission" date="2018-05" db="EMBL/GenBank/DDBJ databases">
        <authorList>
            <person name="Lanie J.A."/>
            <person name="Ng W.-L."/>
            <person name="Kazmierczak K.M."/>
            <person name="Andrzejewski T.M."/>
            <person name="Davidsen T.M."/>
            <person name="Wayne K.J."/>
            <person name="Tettelin H."/>
            <person name="Glass J.I."/>
            <person name="Rusch D."/>
            <person name="Podicherti R."/>
            <person name="Tsui H.-C.T."/>
            <person name="Winkler M.E."/>
        </authorList>
    </citation>
    <scope>NUCLEOTIDE SEQUENCE</scope>
</reference>
<keyword evidence="7" id="KW-0067">ATP-binding</keyword>